<protein>
    <submittedName>
        <fullName evidence="4">Type IX secretion system sortase PorU</fullName>
    </submittedName>
</protein>
<dbReference type="CDD" id="cd02258">
    <property type="entry name" value="Peptidase_C25_N"/>
    <property type="match status" value="1"/>
</dbReference>
<dbReference type="NCBIfam" id="NF033707">
    <property type="entry name" value="T9SS_sortase"/>
    <property type="match status" value="1"/>
</dbReference>
<comment type="caution">
    <text evidence="4">The sequence shown here is derived from an EMBL/GenBank/DDBJ whole genome shotgun (WGS) entry which is preliminary data.</text>
</comment>
<keyword evidence="5" id="KW-1185">Reference proteome</keyword>
<organism evidence="4 5">
    <name type="scientific">Algoriphagus namhaensis</name>
    <dbReference type="NCBI Taxonomy" id="915353"/>
    <lineage>
        <taxon>Bacteria</taxon>
        <taxon>Pseudomonadati</taxon>
        <taxon>Bacteroidota</taxon>
        <taxon>Cytophagia</taxon>
        <taxon>Cytophagales</taxon>
        <taxon>Cyclobacteriaceae</taxon>
        <taxon>Algoriphagus</taxon>
    </lineage>
</organism>
<dbReference type="InterPro" id="IPR029031">
    <property type="entry name" value="Gingipain_N_sf"/>
</dbReference>
<dbReference type="Proteomes" id="UP001595805">
    <property type="component" value="Unassembled WGS sequence"/>
</dbReference>
<proteinExistence type="predicted"/>
<dbReference type="InterPro" id="IPR001769">
    <property type="entry name" value="Gingipain"/>
</dbReference>
<feature type="domain" description="Gingipain" evidence="3">
    <location>
        <begin position="357"/>
        <end position="721"/>
    </location>
</feature>
<keyword evidence="1 2" id="KW-0732">Signal</keyword>
<dbReference type="SUPFAM" id="SSF52129">
    <property type="entry name" value="Caspase-like"/>
    <property type="match status" value="1"/>
</dbReference>
<evidence type="ECO:0000256" key="1">
    <source>
        <dbReference type="ARBA" id="ARBA00022729"/>
    </source>
</evidence>
<evidence type="ECO:0000256" key="2">
    <source>
        <dbReference type="SAM" id="SignalP"/>
    </source>
</evidence>
<name>A0ABV8AS33_9BACT</name>
<feature type="signal peptide" evidence="2">
    <location>
        <begin position="1"/>
        <end position="23"/>
    </location>
</feature>
<accession>A0ABV8AS33</accession>
<reference evidence="5" key="1">
    <citation type="journal article" date="2019" name="Int. J. Syst. Evol. Microbiol.">
        <title>The Global Catalogue of Microorganisms (GCM) 10K type strain sequencing project: providing services to taxonomists for standard genome sequencing and annotation.</title>
        <authorList>
            <consortium name="The Broad Institute Genomics Platform"/>
            <consortium name="The Broad Institute Genome Sequencing Center for Infectious Disease"/>
            <person name="Wu L."/>
            <person name="Ma J."/>
        </authorList>
    </citation>
    <scope>NUCLEOTIDE SEQUENCE [LARGE SCALE GENOMIC DNA]</scope>
    <source>
        <strain evidence="5">CCUG 60523</strain>
    </source>
</reference>
<dbReference type="Gene3D" id="3.40.50.1460">
    <property type="match status" value="1"/>
</dbReference>
<evidence type="ECO:0000313" key="5">
    <source>
        <dbReference type="Proteomes" id="UP001595805"/>
    </source>
</evidence>
<gene>
    <name evidence="4" type="primary">porU</name>
    <name evidence="4" type="ORF">ACFOSV_09550</name>
</gene>
<evidence type="ECO:0000313" key="4">
    <source>
        <dbReference type="EMBL" id="MFC3880420.1"/>
    </source>
</evidence>
<dbReference type="Gene3D" id="3.40.50.10390">
    <property type="entry name" value="Gingipain r, domain 1"/>
    <property type="match status" value="1"/>
</dbReference>
<dbReference type="Pfam" id="PF01364">
    <property type="entry name" value="Peptidase_C25"/>
    <property type="match status" value="1"/>
</dbReference>
<sequence length="1081" mass="119558">MILNWRCWFCLVLLGFTALDLNAQNSFRKIQVVEEGIYKIERDELSQISSDLSQIAVFGYPGSLPQKLSPEDLRLHQIPILETEDGILVFLSGPNRWEKRDSGWSQEAHQWTDTLTYLIGIAENPKRVAHLELEDQTGQGSTLYRWKSIRDQQTNLLNSGRTWYGPALSSGASQVFTFQETSSNNLPWLLKGSFMAQSLSSSEMSVAVDSEGISDLTFSPIPDAIYGIKGRTQTLNQLFTPNDQSVSEVSVSYTANAPNSSGYMEYLTLGIPSSSENLENGIWYTESEDQVFVQNPNQKEVWDVTDFFNPKQIYFENQAIIPSVKLAVFEFQSVQALTLGDEVQMDLMHNIASPELLIISHPSLLPAANRLAAHKSQMGIQVETVDVEEVFDSFSYGNRDVVGIRNFIASRFQNGQSLKNVLILGKGTFDGKSLLGGRPSLVPIYTSRESLNPLATFSSDDFYGLVDFGQGEWLESREGDELMQLGVGRLPVITLAEANAAVDKIIQYESNPSPGDWKRTLSFFADDADNNIHMRDAEAHSEYLYQNHRSYFQDKLYLDRFEQISQGSGQNSPQAEEALKETLDRGTLLLNYIGHGNETTLTAEEVFQLEDLRDWGPQENLALWVTATCEFGRHDSPFIRSAAEELLIAPEKGAIGLLTTGRPVFSSVNFRLNEAFIEEVFARPNGESQDLGTIFRNTKNKSLNGALNRNFSLLGDPSMKLADPDLGIEITSLKNVRTGLETDTLSAFQEIELLAQVIDPLSGAVQNGFDGDFLIDLRDKPVFSKTLGDESSTFEFQEEKALLFRGKGKIKSGMLRANFVISSNINYEYGDGALRIFGSDANGIDEAFGGKVPIVGGSDTAPLDTEGPVIRALFNGISKPTNSFNSSQIILDLDLEDESGINISGIIPGQELQIIINGGLPQIISGLYLADAENFKKGTLTTTVKGLKEGENKILIRAWDNLGNSSSLEQTVIVSGSEHIQILSHHVFPNPAASESNFKITHNRPDENLVLILSVYSTGGNILFSESQRLVGVSSTIEGIKWIFLQNQTKYPAKGTYIYKLSLFSEVDNTQASVSGKIIVE</sequence>
<dbReference type="InterPro" id="IPR029030">
    <property type="entry name" value="Caspase-like_dom_sf"/>
</dbReference>
<feature type="chain" id="PRO_5046870727" evidence="2">
    <location>
        <begin position="24"/>
        <end position="1081"/>
    </location>
</feature>
<evidence type="ECO:0000259" key="3">
    <source>
        <dbReference type="Pfam" id="PF01364"/>
    </source>
</evidence>
<dbReference type="EMBL" id="JBHRZS010000007">
    <property type="protein sequence ID" value="MFC3880420.1"/>
    <property type="molecule type" value="Genomic_DNA"/>
</dbReference>